<reference evidence="6" key="1">
    <citation type="submission" date="2017-01" db="EMBL/GenBank/DDBJ databases">
        <authorList>
            <person name="Varghese N."/>
            <person name="Submissions S."/>
        </authorList>
    </citation>
    <scope>NUCLEOTIDE SEQUENCE [LARGE SCALE GENOMIC DNA]</scope>
    <source>
        <strain evidence="6">DSM 18714</strain>
    </source>
</reference>
<evidence type="ECO:0000256" key="2">
    <source>
        <dbReference type="ARBA" id="ARBA00023002"/>
    </source>
</evidence>
<keyword evidence="2" id="KW-0560">Oxidoreductase</keyword>
<proteinExistence type="inferred from homology"/>
<dbReference type="SUPFAM" id="SSF51735">
    <property type="entry name" value="NAD(P)-binding Rossmann-fold domains"/>
    <property type="match status" value="1"/>
</dbReference>
<dbReference type="InterPro" id="IPR050984">
    <property type="entry name" value="Gfo/Idh/MocA_domain"/>
</dbReference>
<dbReference type="STRING" id="407234.SAMN05421795_101329"/>
<evidence type="ECO:0000313" key="6">
    <source>
        <dbReference type="Proteomes" id="UP000186098"/>
    </source>
</evidence>
<dbReference type="Gene3D" id="3.40.50.720">
    <property type="entry name" value="NAD(P)-binding Rossmann-like Domain"/>
    <property type="match status" value="1"/>
</dbReference>
<comment type="similarity">
    <text evidence="1">Belongs to the Gfo/Idh/MocA family.</text>
</comment>
<dbReference type="PANTHER" id="PTHR22604">
    <property type="entry name" value="OXIDOREDUCTASES"/>
    <property type="match status" value="1"/>
</dbReference>
<dbReference type="RefSeq" id="WP_076363175.1">
    <property type="nucleotide sequence ID" value="NZ_FTOM01000001.1"/>
</dbReference>
<dbReference type="PANTHER" id="PTHR22604:SF105">
    <property type="entry name" value="TRANS-1,2-DIHYDROBENZENE-1,2-DIOL DEHYDROGENASE"/>
    <property type="match status" value="1"/>
</dbReference>
<evidence type="ECO:0000259" key="3">
    <source>
        <dbReference type="Pfam" id="PF01408"/>
    </source>
</evidence>
<dbReference type="EMBL" id="FTOM01000001">
    <property type="protein sequence ID" value="SIS52748.1"/>
    <property type="molecule type" value="Genomic_DNA"/>
</dbReference>
<sequence length="323" mass="34549">MLNWGILGGSNFALKHMAPAIQLARGARLAAVASQAAERAAPFAALAPGVAVHGDYDALLADPGVDAVYIPLANADHVDWALRANAAGKHVLCEKPLAMHAGQIDRLIAARQASGLELAEAFMIVHHPQWRQVRDWIAAGEIGRLRHVDVHFTFDNPDPANIRNRPETGGGAARDIGIYAWGAVIWATGALPAPLAAECEMEAGIDATTFMRAGFVGPEGPAAAFSYHALISMRLFGRQEVVFQGAGGLIRLRAPFNPGVFAEAEIELHRPDAPVSVLRYPGVNQYVRQVEAFDAAVEGRAPFPWGLEDSRRVQGVTDRVLSA</sequence>
<dbReference type="InterPro" id="IPR000683">
    <property type="entry name" value="Gfo/Idh/MocA-like_OxRdtase_N"/>
</dbReference>
<name>A0A1N7JTS7_9RHOB</name>
<evidence type="ECO:0000313" key="5">
    <source>
        <dbReference type="EMBL" id="SIS52748.1"/>
    </source>
</evidence>
<dbReference type="InterPro" id="IPR055170">
    <property type="entry name" value="GFO_IDH_MocA-like_dom"/>
</dbReference>
<dbReference type="GO" id="GO:0016491">
    <property type="term" value="F:oxidoreductase activity"/>
    <property type="evidence" value="ECO:0007669"/>
    <property type="project" value="UniProtKB-KW"/>
</dbReference>
<dbReference type="AlphaFoldDB" id="A0A1N7JTS7"/>
<evidence type="ECO:0000256" key="1">
    <source>
        <dbReference type="ARBA" id="ARBA00010928"/>
    </source>
</evidence>
<feature type="domain" description="Gfo/Idh/MocA-like oxidoreductase N-terminal" evidence="3">
    <location>
        <begin position="2"/>
        <end position="116"/>
    </location>
</feature>
<protein>
    <submittedName>
        <fullName evidence="5">Predicted dehydrogenase</fullName>
    </submittedName>
</protein>
<accession>A0A1N7JTS7</accession>
<dbReference type="InterPro" id="IPR036291">
    <property type="entry name" value="NAD(P)-bd_dom_sf"/>
</dbReference>
<dbReference type="Gene3D" id="3.30.360.10">
    <property type="entry name" value="Dihydrodipicolinate Reductase, domain 2"/>
    <property type="match status" value="1"/>
</dbReference>
<gene>
    <name evidence="5" type="ORF">SAMN05421795_101329</name>
</gene>
<keyword evidence="6" id="KW-1185">Reference proteome</keyword>
<dbReference type="Pfam" id="PF01408">
    <property type="entry name" value="GFO_IDH_MocA"/>
    <property type="match status" value="1"/>
</dbReference>
<dbReference type="SUPFAM" id="SSF55347">
    <property type="entry name" value="Glyceraldehyde-3-phosphate dehydrogenase-like, C-terminal domain"/>
    <property type="match status" value="1"/>
</dbReference>
<evidence type="ECO:0000259" key="4">
    <source>
        <dbReference type="Pfam" id="PF22725"/>
    </source>
</evidence>
<organism evidence="5 6">
    <name type="scientific">Phaeovulum vinaykumarii</name>
    <dbReference type="NCBI Taxonomy" id="407234"/>
    <lineage>
        <taxon>Bacteria</taxon>
        <taxon>Pseudomonadati</taxon>
        <taxon>Pseudomonadota</taxon>
        <taxon>Alphaproteobacteria</taxon>
        <taxon>Rhodobacterales</taxon>
        <taxon>Paracoccaceae</taxon>
        <taxon>Phaeovulum</taxon>
    </lineage>
</organism>
<dbReference type="Proteomes" id="UP000186098">
    <property type="component" value="Unassembled WGS sequence"/>
</dbReference>
<dbReference type="GO" id="GO:0000166">
    <property type="term" value="F:nucleotide binding"/>
    <property type="evidence" value="ECO:0007669"/>
    <property type="project" value="InterPro"/>
</dbReference>
<dbReference type="OrthoDB" id="9792935at2"/>
<dbReference type="Pfam" id="PF22725">
    <property type="entry name" value="GFO_IDH_MocA_C3"/>
    <property type="match status" value="1"/>
</dbReference>
<feature type="domain" description="GFO/IDH/MocA-like oxidoreductase" evidence="4">
    <location>
        <begin position="130"/>
        <end position="200"/>
    </location>
</feature>